<name>A0A8J9TBS7_PHATR</name>
<dbReference type="AlphaFoldDB" id="A0A8J9TBS7"/>
<dbReference type="Gene3D" id="3.40.50.11980">
    <property type="match status" value="1"/>
</dbReference>
<evidence type="ECO:0000256" key="1">
    <source>
        <dbReference type="SAM" id="MobiDB-lite"/>
    </source>
</evidence>
<feature type="compositionally biased region" description="Low complexity" evidence="1">
    <location>
        <begin position="25"/>
        <end position="36"/>
    </location>
</feature>
<feature type="region of interest" description="Disordered" evidence="1">
    <location>
        <begin position="103"/>
        <end position="129"/>
    </location>
</feature>
<gene>
    <name evidence="2" type="ORF">PTTT1_LOCUS39661</name>
</gene>
<organism evidence="2">
    <name type="scientific">Phaeodactylum tricornutum</name>
    <name type="common">Diatom</name>
    <dbReference type="NCBI Taxonomy" id="2850"/>
    <lineage>
        <taxon>Eukaryota</taxon>
        <taxon>Sar</taxon>
        <taxon>Stramenopiles</taxon>
        <taxon>Ochrophyta</taxon>
        <taxon>Bacillariophyta</taxon>
        <taxon>Bacillariophyceae</taxon>
        <taxon>Bacillariophycidae</taxon>
        <taxon>Naviculales</taxon>
        <taxon>Phaeodactylaceae</taxon>
        <taxon>Phaeodactylum</taxon>
    </lineage>
</organism>
<dbReference type="PANTHER" id="PTHR13547">
    <property type="match status" value="1"/>
</dbReference>
<accession>A0A8J9TBS7</accession>
<dbReference type="InterPro" id="IPR011990">
    <property type="entry name" value="TPR-like_helical_dom_sf"/>
</dbReference>
<dbReference type="Proteomes" id="UP000836788">
    <property type="component" value="Chromosome 3"/>
</dbReference>
<dbReference type="GO" id="GO:0004526">
    <property type="term" value="F:ribonuclease P activity"/>
    <property type="evidence" value="ECO:0007669"/>
    <property type="project" value="TreeGrafter"/>
</dbReference>
<proteinExistence type="predicted"/>
<dbReference type="EMBL" id="OU594944">
    <property type="protein sequence ID" value="CAG9288806.1"/>
    <property type="molecule type" value="Genomic_DNA"/>
</dbReference>
<feature type="region of interest" description="Disordered" evidence="1">
    <location>
        <begin position="14"/>
        <end position="62"/>
    </location>
</feature>
<protein>
    <submittedName>
        <fullName evidence="2">Uncharacterized protein</fullName>
    </submittedName>
</protein>
<dbReference type="GO" id="GO:0001682">
    <property type="term" value="P:tRNA 5'-leader removal"/>
    <property type="evidence" value="ECO:0007669"/>
    <property type="project" value="TreeGrafter"/>
</dbReference>
<reference evidence="2" key="1">
    <citation type="submission" date="2022-02" db="EMBL/GenBank/DDBJ databases">
        <authorList>
            <person name="Giguere J D."/>
        </authorList>
    </citation>
    <scope>NUCLEOTIDE SEQUENCE</scope>
    <source>
        <strain evidence="2">CCAP 1055/1</strain>
    </source>
</reference>
<evidence type="ECO:0000313" key="2">
    <source>
        <dbReference type="EMBL" id="CAG9288806.1"/>
    </source>
</evidence>
<dbReference type="PANTHER" id="PTHR13547:SF1">
    <property type="entry name" value="MITOCHONDRIAL RIBONUCLEASE P CATALYTIC SUBUNIT"/>
    <property type="match status" value="1"/>
</dbReference>
<dbReference type="Gene3D" id="1.25.40.10">
    <property type="entry name" value="Tetratricopeptide repeat domain"/>
    <property type="match status" value="1"/>
</dbReference>
<sequence>MSSIVFARFSRNRLPKSRPCRRCLSSSTDDNFSGSSQRKDGRRPTSKSSSRGEKLETVPTEPVLSSLSEFMKEHAKQSSRRDVVDYDLTSLIASLSKRNKKEFSEEKNSLSAYGDDSKRIKRRDVSASSGKPNEKLLFEVFKIPDAPAARSETAFEEGSFRQYSEILESIIADDPKFMRRHTAKPIADEVAEPLIVYLRSEEPEVEVGLPTFKHALKEGISVRDTNDMKTQKLVFMEKLGVSDAQHRLIEGTLIQISNRCAKEARGLPLEVIWAKVKEAGFISQRLLQNLLYISSTFATGSRQKHITYGRLTGTSTILDVLSASESSHSSDGVDEEDNVEEMLDLADEIAVYHDLLYEPTEQSILTRVRLLVAQGHAKAAENLLVEHDCGFRLRAYSPVLRLHMEQGNAKAVMHLYRRMKRLPLVHFEAETYVHLIAGLAELGYFQLQSDPIDGIEKLGFVNGAGPGLFDELLTEMAEDILELTSQHAKRLNNALAKGFPESSLEVTSSLGSVLQTSVAAGEDDFIASRVHIDQSSGHCPVSGVKLRLMSLEPEQAKAFKQNILDMATSEQDRYELKSKQKRAQRSDFILNEFMKWLDTRAGDPFTAILDGPNIGYYMQNFEGGRFSYHQLKFVVDSLESMNEKPLVILPRKYANDRIHLTIGGVMQTLKKEELQIRNYLIKTGRVYLVPPGHLDDYFWMLSSLSTQTTARNGRDLSVLPGDPGGRWPGARPMLISNDQMRDHKLDLLEPKLFRRWYSNFMVHYNFAAFVGGQCSHPDIGFNPADFFSREIQMNQRVGGASCWHFPLTDFENEWFCISIPKVIPEKAK</sequence>